<evidence type="ECO:0000313" key="4">
    <source>
        <dbReference type="Proteomes" id="UP000682266"/>
    </source>
</evidence>
<keyword evidence="1" id="KW-0067">ATP-binding</keyword>
<dbReference type="Proteomes" id="UP000682266">
    <property type="component" value="Unassembled WGS sequence"/>
</dbReference>
<feature type="domain" description="ATP-grasp" evidence="2">
    <location>
        <begin position="125"/>
        <end position="319"/>
    </location>
</feature>
<dbReference type="GO" id="GO:0016874">
    <property type="term" value="F:ligase activity"/>
    <property type="evidence" value="ECO:0007669"/>
    <property type="project" value="UniProtKB-KW"/>
</dbReference>
<organism evidence="3 4">
    <name type="scientific">Burkholderia ambifaria</name>
    <dbReference type="NCBI Taxonomy" id="152480"/>
    <lineage>
        <taxon>Bacteria</taxon>
        <taxon>Pseudomonadati</taxon>
        <taxon>Pseudomonadota</taxon>
        <taxon>Betaproteobacteria</taxon>
        <taxon>Burkholderiales</taxon>
        <taxon>Burkholderiaceae</taxon>
        <taxon>Burkholderia</taxon>
        <taxon>Burkholderia cepacia complex</taxon>
    </lineage>
</organism>
<dbReference type="GO" id="GO:0005524">
    <property type="term" value="F:ATP binding"/>
    <property type="evidence" value="ECO:0007669"/>
    <property type="project" value="UniProtKB-UniRule"/>
</dbReference>
<dbReference type="AlphaFoldDB" id="A0AA41E6T9"/>
<dbReference type="EMBL" id="JAGSVG010000008">
    <property type="protein sequence ID" value="MBR8129557.1"/>
    <property type="molecule type" value="Genomic_DNA"/>
</dbReference>
<dbReference type="RefSeq" id="WP_105787223.1">
    <property type="nucleotide sequence ID" value="NZ_CADERF010000011.1"/>
</dbReference>
<dbReference type="PROSITE" id="PS50975">
    <property type="entry name" value="ATP_GRASP"/>
    <property type="match status" value="1"/>
</dbReference>
<evidence type="ECO:0000313" key="3">
    <source>
        <dbReference type="EMBL" id="MBR8129557.1"/>
    </source>
</evidence>
<name>A0AA41E6T9_9BURK</name>
<accession>A0AA41E6T9</accession>
<dbReference type="SUPFAM" id="SSF56059">
    <property type="entry name" value="Glutathione synthetase ATP-binding domain-like"/>
    <property type="match status" value="1"/>
</dbReference>
<evidence type="ECO:0000259" key="2">
    <source>
        <dbReference type="PROSITE" id="PS50975"/>
    </source>
</evidence>
<comment type="caution">
    <text evidence="3">The sequence shown here is derived from an EMBL/GenBank/DDBJ whole genome shotgun (WGS) entry which is preliminary data.</text>
</comment>
<dbReference type="Gene3D" id="3.30.470.20">
    <property type="entry name" value="ATP-grasp fold, B domain"/>
    <property type="match status" value="1"/>
</dbReference>
<protein>
    <submittedName>
        <fullName evidence="3">Carboxylate--amine ligase</fullName>
    </submittedName>
</protein>
<keyword evidence="1" id="KW-0547">Nucleotide-binding</keyword>
<dbReference type="GO" id="GO:0046872">
    <property type="term" value="F:metal ion binding"/>
    <property type="evidence" value="ECO:0007669"/>
    <property type="project" value="InterPro"/>
</dbReference>
<evidence type="ECO:0000256" key="1">
    <source>
        <dbReference type="PROSITE-ProRule" id="PRU00409"/>
    </source>
</evidence>
<keyword evidence="3" id="KW-0436">Ligase</keyword>
<gene>
    <name evidence="3" type="ORF">KDW93_11305</name>
</gene>
<sequence>MSHAYDSDQKVAVVVVGCSLNGLGVVRSLARERVPIVAVDCKRIGPALWSRHVRGHLIRSFVGRKFVDDMARLGATFERPPVLLLTDEDAVHSVSENRDELAKWFCFCLPEDRNVKLLSSKSSFHEFALQHDFPVPRSVILHTQADLGLLAELRFPCVLKPDDKRYVLTGKKERAVRVRTLSEAREHAVVMLSSPGGIVAQEWVEGPGSNIHFTLFYRGAGGEVVSVFTGRKILSDPPDIGNTAICVAADEARDVLEPMTLDFADRAGMVGMGSMEYKWDDNYKEFVMIEPTVGRTDWQEEIATLCGVNIPAAAYRYELGFPPLPDETNHAAVAWRATFLDRPPPRLTGADTRMIDGYFRWNDPLPALQFYCAIGPLRRVVRGWREKKRTRIARQILREAKNAID</sequence>
<dbReference type="InterPro" id="IPR011761">
    <property type="entry name" value="ATP-grasp"/>
</dbReference>
<proteinExistence type="predicted"/>
<reference evidence="3" key="1">
    <citation type="submission" date="2021-04" db="EMBL/GenBank/DDBJ databases">
        <title>A collection of bacterial strains from the Burkholderia cepacia Research Laboratory and Repository.</title>
        <authorList>
            <person name="Lipuma J."/>
            <person name="Spilker T."/>
        </authorList>
    </citation>
    <scope>NUCLEOTIDE SEQUENCE</scope>
    <source>
        <strain evidence="3">AU36012</strain>
    </source>
</reference>